<dbReference type="GO" id="GO:0009100">
    <property type="term" value="P:glycoprotein metabolic process"/>
    <property type="evidence" value="ECO:0007669"/>
    <property type="project" value="UniProtKB-ARBA"/>
</dbReference>
<sequence>MIKDILKKNKNIFNFFKNLNTLRWLLQTNVLKIFNPIRKSNCGKNDIRCEFDIKNVHYKYTVLGNDTPICCLTHLYEITRDITSILNHANIDYFIMYGTLLGQVRHNKTFIPWDTDVDVVVMLKDKDIVVTLLKQKLFNRYHLIENKKILKMNFSTSNLLHADIYFWDEDNDILIDSLNDHWVQNRVTKSDVFPVVMSKLYDLDIKIPKNATQVLKKTYGDNCLDIAFKKYAYKKEIIKTFKSTKIDKKYLEIDE</sequence>
<evidence type="ECO:0000259" key="1">
    <source>
        <dbReference type="Pfam" id="PF04991"/>
    </source>
</evidence>
<dbReference type="PANTHER" id="PTHR13627">
    <property type="entry name" value="FUKUTIN RELATED PROTEIN"/>
    <property type="match status" value="1"/>
</dbReference>
<name>A0A6S6SVA1_9BACT</name>
<dbReference type="EMBL" id="CACVAS010000058">
    <property type="protein sequence ID" value="CAA6812469.1"/>
    <property type="molecule type" value="Genomic_DNA"/>
</dbReference>
<organism evidence="2">
    <name type="scientific">uncultured Sulfurovum sp</name>
    <dbReference type="NCBI Taxonomy" id="269237"/>
    <lineage>
        <taxon>Bacteria</taxon>
        <taxon>Pseudomonadati</taxon>
        <taxon>Campylobacterota</taxon>
        <taxon>Epsilonproteobacteria</taxon>
        <taxon>Campylobacterales</taxon>
        <taxon>Sulfurovaceae</taxon>
        <taxon>Sulfurovum</taxon>
        <taxon>environmental samples</taxon>
    </lineage>
</organism>
<dbReference type="Pfam" id="PF04991">
    <property type="entry name" value="LicD"/>
    <property type="match status" value="1"/>
</dbReference>
<proteinExistence type="predicted"/>
<accession>A0A6S6SVA1</accession>
<dbReference type="PANTHER" id="PTHR13627:SF31">
    <property type="entry name" value="RIBITOL 5-PHOSPHATE TRANSFERASE FKRP"/>
    <property type="match status" value="1"/>
</dbReference>
<reference evidence="2" key="1">
    <citation type="submission" date="2020-01" db="EMBL/GenBank/DDBJ databases">
        <authorList>
            <person name="Meier V. D."/>
            <person name="Meier V D."/>
        </authorList>
    </citation>
    <scope>NUCLEOTIDE SEQUENCE</scope>
    <source>
        <strain evidence="2">HLG_WM_MAG_01</strain>
    </source>
</reference>
<dbReference type="AlphaFoldDB" id="A0A6S6SVA1"/>
<gene>
    <name evidence="2" type="ORF">HELGO_WM291</name>
</gene>
<dbReference type="InterPro" id="IPR007074">
    <property type="entry name" value="LicD/FKTN/FKRP_NTP_transf"/>
</dbReference>
<feature type="domain" description="LicD/FKTN/FKRP nucleotidyltransferase" evidence="1">
    <location>
        <begin position="89"/>
        <end position="159"/>
    </location>
</feature>
<evidence type="ECO:0000313" key="2">
    <source>
        <dbReference type="EMBL" id="CAA6812469.1"/>
    </source>
</evidence>
<dbReference type="InterPro" id="IPR052613">
    <property type="entry name" value="LicD_transferase"/>
</dbReference>
<protein>
    <recommendedName>
        <fullName evidence="1">LicD/FKTN/FKRP nucleotidyltransferase domain-containing protein</fullName>
    </recommendedName>
</protein>